<comment type="caution">
    <text evidence="1">The sequence shown here is derived from an EMBL/GenBank/DDBJ whole genome shotgun (WGS) entry which is preliminary data.</text>
</comment>
<dbReference type="AlphaFoldDB" id="A0AAV4QCG0"/>
<keyword evidence="2" id="KW-1185">Reference proteome</keyword>
<gene>
    <name evidence="1" type="ORF">CDAR_566011</name>
</gene>
<organism evidence="1 2">
    <name type="scientific">Caerostris darwini</name>
    <dbReference type="NCBI Taxonomy" id="1538125"/>
    <lineage>
        <taxon>Eukaryota</taxon>
        <taxon>Metazoa</taxon>
        <taxon>Ecdysozoa</taxon>
        <taxon>Arthropoda</taxon>
        <taxon>Chelicerata</taxon>
        <taxon>Arachnida</taxon>
        <taxon>Araneae</taxon>
        <taxon>Araneomorphae</taxon>
        <taxon>Entelegynae</taxon>
        <taxon>Araneoidea</taxon>
        <taxon>Araneidae</taxon>
        <taxon>Caerostris</taxon>
    </lineage>
</organism>
<name>A0AAV4QCG0_9ARAC</name>
<reference evidence="1 2" key="1">
    <citation type="submission" date="2021-06" db="EMBL/GenBank/DDBJ databases">
        <title>Caerostris darwini draft genome.</title>
        <authorList>
            <person name="Kono N."/>
            <person name="Arakawa K."/>
        </authorList>
    </citation>
    <scope>NUCLEOTIDE SEQUENCE [LARGE SCALE GENOMIC DNA]</scope>
</reference>
<evidence type="ECO:0000313" key="1">
    <source>
        <dbReference type="EMBL" id="GIY05994.1"/>
    </source>
</evidence>
<evidence type="ECO:0000313" key="2">
    <source>
        <dbReference type="Proteomes" id="UP001054837"/>
    </source>
</evidence>
<protein>
    <submittedName>
        <fullName evidence="1">Uncharacterized protein</fullName>
    </submittedName>
</protein>
<dbReference type="EMBL" id="BPLQ01004161">
    <property type="protein sequence ID" value="GIY05994.1"/>
    <property type="molecule type" value="Genomic_DNA"/>
</dbReference>
<proteinExistence type="predicted"/>
<sequence length="124" mass="13821">MVLGFKTFSWFEIIGRRYVGNKKLPSTEFPTNNTKSTQMGDHLILIPSNHRPPFQQTTDKCDFSPAELHALRLTLDGWVNSNTRATRSLLIRPPLAFDTPECGVHVPDAGGWGPTPELVDKCDG</sequence>
<dbReference type="Proteomes" id="UP001054837">
    <property type="component" value="Unassembled WGS sequence"/>
</dbReference>
<accession>A0AAV4QCG0</accession>